<feature type="domain" description="CT398-like coiled coil hairpin" evidence="3">
    <location>
        <begin position="10"/>
        <end position="187"/>
    </location>
</feature>
<dbReference type="Pfam" id="PF02591">
    <property type="entry name" value="Zn_ribbon_9"/>
    <property type="match status" value="1"/>
</dbReference>
<feature type="domain" description="C4-type zinc ribbon" evidence="2">
    <location>
        <begin position="200"/>
        <end position="232"/>
    </location>
</feature>
<sequence>MDQMLLLWKLQSCETSLEEVNEKKNLATMERKIKKMKIDHCNLRNNLKKLIREYKDIENILMKNNHQCKNLYFQLKEIEKEIYDGSVNDLKIYQKREKEINLLKETIQSVEDQSLEKMIRKEEIQKEILKNKKVLKSVEKIYKESKEIYDEEIKNIENQQKELQGNIEKLQEKIEKPFLDIYKNLKKDIKPILVKVDRETCTGCNMGISIIRLKNIQQNETIYTCENCGRILYVEDIS</sequence>
<comment type="caution">
    <text evidence="4">The sequence shown here is derived from an EMBL/GenBank/DDBJ whole genome shotgun (WGS) entry which is preliminary data.</text>
</comment>
<evidence type="ECO:0000259" key="3">
    <source>
        <dbReference type="Pfam" id="PF24481"/>
    </source>
</evidence>
<evidence type="ECO:0000313" key="5">
    <source>
        <dbReference type="Proteomes" id="UP001205748"/>
    </source>
</evidence>
<protein>
    <submittedName>
        <fullName evidence="4">C4-type zinc ribbon domain-containing protein</fullName>
    </submittedName>
</protein>
<dbReference type="Proteomes" id="UP001205748">
    <property type="component" value="Unassembled WGS sequence"/>
</dbReference>
<reference evidence="4" key="1">
    <citation type="submission" date="2022-07" db="EMBL/GenBank/DDBJ databases">
        <title>Enhanced cultured diversity of the mouse gut microbiota enables custom-made synthetic communities.</title>
        <authorList>
            <person name="Afrizal A."/>
        </authorList>
    </citation>
    <scope>NUCLEOTIDE SEQUENCE</scope>
    <source>
        <strain evidence="4">DSM 28593</strain>
    </source>
</reference>
<organism evidence="4 5">
    <name type="scientific">Irregularibacter muris</name>
    <dbReference type="NCBI Taxonomy" id="1796619"/>
    <lineage>
        <taxon>Bacteria</taxon>
        <taxon>Bacillati</taxon>
        <taxon>Bacillota</taxon>
        <taxon>Clostridia</taxon>
        <taxon>Eubacteriales</taxon>
        <taxon>Eubacteriaceae</taxon>
        <taxon>Irregularibacter</taxon>
    </lineage>
</organism>
<accession>A0AAE3HCT4</accession>
<keyword evidence="5" id="KW-1185">Reference proteome</keyword>
<evidence type="ECO:0000256" key="1">
    <source>
        <dbReference type="SAM" id="Coils"/>
    </source>
</evidence>
<proteinExistence type="predicted"/>
<evidence type="ECO:0000313" key="4">
    <source>
        <dbReference type="EMBL" id="MCR1897880.1"/>
    </source>
</evidence>
<feature type="coiled-coil region" evidence="1">
    <location>
        <begin position="10"/>
        <end position="67"/>
    </location>
</feature>
<dbReference type="Pfam" id="PF24481">
    <property type="entry name" value="CT398_CC"/>
    <property type="match status" value="1"/>
</dbReference>
<dbReference type="RefSeq" id="WP_257529337.1">
    <property type="nucleotide sequence ID" value="NZ_JANKAS010000002.1"/>
</dbReference>
<dbReference type="EMBL" id="JANKAS010000002">
    <property type="protein sequence ID" value="MCR1897880.1"/>
    <property type="molecule type" value="Genomic_DNA"/>
</dbReference>
<dbReference type="AlphaFoldDB" id="A0AAE3HCT4"/>
<gene>
    <name evidence="4" type="ORF">NSA47_02615</name>
</gene>
<dbReference type="InterPro" id="IPR003743">
    <property type="entry name" value="Zf-RING_7"/>
</dbReference>
<dbReference type="InterPro" id="IPR056003">
    <property type="entry name" value="CT398_CC_hairpin"/>
</dbReference>
<keyword evidence="1" id="KW-0175">Coiled coil</keyword>
<feature type="coiled-coil region" evidence="1">
    <location>
        <begin position="93"/>
        <end position="176"/>
    </location>
</feature>
<name>A0AAE3HCT4_9FIRM</name>
<dbReference type="Gene3D" id="1.10.287.1490">
    <property type="match status" value="1"/>
</dbReference>
<evidence type="ECO:0000259" key="2">
    <source>
        <dbReference type="Pfam" id="PF02591"/>
    </source>
</evidence>